<dbReference type="InterPro" id="IPR058982">
    <property type="entry name" value="Beta-barrel_AprE"/>
</dbReference>
<dbReference type="EMBL" id="JADEXG010000060">
    <property type="protein sequence ID" value="MBE9079557.1"/>
    <property type="molecule type" value="Genomic_DNA"/>
</dbReference>
<gene>
    <name evidence="2" type="ORF">IQ241_20030</name>
</gene>
<sequence length="99" mass="10882">MDQPVKLRISTCPFSQFGTLPGVVRTISPDATSTPENENSGQVADAFYNVMIEPQRLALKAGDKECPIQSGIKGRAEIISREETIFDFILRKTSLIISP</sequence>
<evidence type="ECO:0000313" key="3">
    <source>
        <dbReference type="Proteomes" id="UP000636505"/>
    </source>
</evidence>
<name>A0A8J7AZY3_9CYAN</name>
<protein>
    <recommendedName>
        <fullName evidence="1">AprE-like beta-barrel domain-containing protein</fullName>
    </recommendedName>
</protein>
<accession>A0A8J7AZY3</accession>
<evidence type="ECO:0000313" key="2">
    <source>
        <dbReference type="EMBL" id="MBE9079557.1"/>
    </source>
</evidence>
<organism evidence="2 3">
    <name type="scientific">Vasconcelosia minhoensis LEGE 07310</name>
    <dbReference type="NCBI Taxonomy" id="915328"/>
    <lineage>
        <taxon>Bacteria</taxon>
        <taxon>Bacillati</taxon>
        <taxon>Cyanobacteriota</taxon>
        <taxon>Cyanophyceae</taxon>
        <taxon>Nodosilineales</taxon>
        <taxon>Cymatolegaceae</taxon>
        <taxon>Vasconcelosia</taxon>
        <taxon>Vasconcelosia minhoensis</taxon>
    </lineage>
</organism>
<comment type="caution">
    <text evidence="2">The sequence shown here is derived from an EMBL/GenBank/DDBJ whole genome shotgun (WGS) entry which is preliminary data.</text>
</comment>
<dbReference type="RefSeq" id="WP_193910641.1">
    <property type="nucleotide sequence ID" value="NZ_JADEXG010000060.1"/>
</dbReference>
<reference evidence="2" key="1">
    <citation type="submission" date="2020-10" db="EMBL/GenBank/DDBJ databases">
        <authorList>
            <person name="Castelo-Branco R."/>
            <person name="Eusebio N."/>
            <person name="Adriana R."/>
            <person name="Vieira A."/>
            <person name="Brugerolle De Fraissinette N."/>
            <person name="Rezende De Castro R."/>
            <person name="Schneider M.P."/>
            <person name="Vasconcelos V."/>
            <person name="Leao P.N."/>
        </authorList>
    </citation>
    <scope>NUCLEOTIDE SEQUENCE</scope>
    <source>
        <strain evidence="2">LEGE 07310</strain>
    </source>
</reference>
<dbReference type="Proteomes" id="UP000636505">
    <property type="component" value="Unassembled WGS sequence"/>
</dbReference>
<keyword evidence="3" id="KW-1185">Reference proteome</keyword>
<evidence type="ECO:0000259" key="1">
    <source>
        <dbReference type="Pfam" id="PF26002"/>
    </source>
</evidence>
<feature type="domain" description="AprE-like beta-barrel" evidence="1">
    <location>
        <begin position="2"/>
        <end position="79"/>
    </location>
</feature>
<dbReference type="Pfam" id="PF26002">
    <property type="entry name" value="Beta-barrel_AprE"/>
    <property type="match status" value="1"/>
</dbReference>
<proteinExistence type="predicted"/>
<dbReference type="AlphaFoldDB" id="A0A8J7AZY3"/>